<keyword evidence="6" id="KW-1185">Reference proteome</keyword>
<dbReference type="Gene3D" id="2.40.50.140">
    <property type="entry name" value="Nucleic acid-binding proteins"/>
    <property type="match status" value="1"/>
</dbReference>
<feature type="region of interest" description="Disordered" evidence="4">
    <location>
        <begin position="118"/>
        <end position="188"/>
    </location>
</feature>
<evidence type="ECO:0000313" key="6">
    <source>
        <dbReference type="Proteomes" id="UP001329313"/>
    </source>
</evidence>
<dbReference type="InterPro" id="IPR012340">
    <property type="entry name" value="NA-bd_OB-fold"/>
</dbReference>
<evidence type="ECO:0000256" key="4">
    <source>
        <dbReference type="SAM" id="MobiDB-lite"/>
    </source>
</evidence>
<protein>
    <recommendedName>
        <fullName evidence="3">Single-stranded DNA-binding protein</fullName>
    </recommendedName>
</protein>
<dbReference type="Proteomes" id="UP001329313">
    <property type="component" value="Chromosome"/>
</dbReference>
<reference evidence="5 6" key="1">
    <citation type="submission" date="2023-10" db="EMBL/GenBank/DDBJ databases">
        <title>Y20.</title>
        <authorList>
            <person name="Zhang G."/>
            <person name="Ding Y."/>
        </authorList>
    </citation>
    <scope>NUCLEOTIDE SEQUENCE [LARGE SCALE GENOMIC DNA]</scope>
    <source>
        <strain evidence="5 6">Y20</strain>
    </source>
</reference>
<dbReference type="InterPro" id="IPR000424">
    <property type="entry name" value="Primosome_PriB/ssb"/>
</dbReference>
<dbReference type="EMBL" id="CP137080">
    <property type="protein sequence ID" value="WOQ70589.1"/>
    <property type="molecule type" value="Genomic_DNA"/>
</dbReference>
<sequence>MSDHITVVGNVVGDIRHVMTPAGLPITSFSLASSQRRLDRASGAWVETATNWYTVSAFRALALNARDSLSTGQRVIVSGRLRLRRWENGDRRGTAPEIDAEALGPDLLWGTAAFHPSTQRASTADAGASGVDGWGGTDPAAPPAGAPETWATGGDDGAAVPRATGGDAAEESDATPPARDWASAPVPF</sequence>
<name>A0AAU0MK03_9MICO</name>
<keyword evidence="1 2" id="KW-0238">DNA-binding</keyword>
<gene>
    <name evidence="5" type="primary">ssb</name>
    <name evidence="5" type="ORF">RYJ27_05135</name>
</gene>
<dbReference type="GO" id="GO:0003697">
    <property type="term" value="F:single-stranded DNA binding"/>
    <property type="evidence" value="ECO:0007669"/>
    <property type="project" value="InterPro"/>
</dbReference>
<proteinExistence type="predicted"/>
<dbReference type="CDD" id="cd04496">
    <property type="entry name" value="SSB_OBF"/>
    <property type="match status" value="1"/>
</dbReference>
<dbReference type="AlphaFoldDB" id="A0AAU0MK03"/>
<dbReference type="SUPFAM" id="SSF50249">
    <property type="entry name" value="Nucleic acid-binding proteins"/>
    <property type="match status" value="1"/>
</dbReference>
<dbReference type="KEGG" id="mliy:RYJ27_05135"/>
<dbReference type="NCBIfam" id="TIGR00621">
    <property type="entry name" value="ssb"/>
    <property type="match status" value="1"/>
</dbReference>
<organism evidence="5 6">
    <name type="scientific">Microbacterium limosum</name>
    <dbReference type="NCBI Taxonomy" id="3079935"/>
    <lineage>
        <taxon>Bacteria</taxon>
        <taxon>Bacillati</taxon>
        <taxon>Actinomycetota</taxon>
        <taxon>Actinomycetes</taxon>
        <taxon>Micrococcales</taxon>
        <taxon>Microbacteriaceae</taxon>
        <taxon>Microbacterium</taxon>
    </lineage>
</organism>
<evidence type="ECO:0000256" key="2">
    <source>
        <dbReference type="PROSITE-ProRule" id="PRU00252"/>
    </source>
</evidence>
<dbReference type="Pfam" id="PF00436">
    <property type="entry name" value="SSB"/>
    <property type="match status" value="1"/>
</dbReference>
<dbReference type="PROSITE" id="PS50935">
    <property type="entry name" value="SSB"/>
    <property type="match status" value="1"/>
</dbReference>
<dbReference type="InterPro" id="IPR011344">
    <property type="entry name" value="ssDNA-bd"/>
</dbReference>
<evidence type="ECO:0000256" key="1">
    <source>
        <dbReference type="ARBA" id="ARBA00023125"/>
    </source>
</evidence>
<evidence type="ECO:0000256" key="3">
    <source>
        <dbReference type="RuleBase" id="RU000524"/>
    </source>
</evidence>
<evidence type="ECO:0000313" key="5">
    <source>
        <dbReference type="EMBL" id="WOQ70589.1"/>
    </source>
</evidence>
<accession>A0AAU0MK03</accession>
<dbReference type="RefSeq" id="WP_330171669.1">
    <property type="nucleotide sequence ID" value="NZ_CP137080.1"/>
</dbReference>
<dbReference type="GO" id="GO:0006260">
    <property type="term" value="P:DNA replication"/>
    <property type="evidence" value="ECO:0007669"/>
    <property type="project" value="InterPro"/>
</dbReference>